<dbReference type="InterPro" id="IPR052020">
    <property type="entry name" value="Cyclic_di-GMP/3'3'-cGAMP_PDE"/>
</dbReference>
<proteinExistence type="predicted"/>
<dbReference type="CDD" id="cd00077">
    <property type="entry name" value="HDc"/>
    <property type="match status" value="1"/>
</dbReference>
<protein>
    <submittedName>
        <fullName evidence="3">Cyclic di-GMP phosphodiesterase response regulator RpfG</fullName>
        <ecNumber evidence="3">3.1.4.52</ecNumber>
    </submittedName>
</protein>
<keyword evidence="1" id="KW-1133">Transmembrane helix</keyword>
<dbReference type="PROSITE" id="PS51832">
    <property type="entry name" value="HD_GYP"/>
    <property type="match status" value="1"/>
</dbReference>
<name>A0A1J5PK78_9ZZZZ</name>
<dbReference type="GO" id="GO:0071111">
    <property type="term" value="F:cyclic-guanylate-specific phosphodiesterase activity"/>
    <property type="evidence" value="ECO:0007669"/>
    <property type="project" value="UniProtKB-EC"/>
</dbReference>
<keyword evidence="3" id="KW-0378">Hydrolase</keyword>
<keyword evidence="1" id="KW-0812">Transmembrane</keyword>
<feature type="domain" description="HD-GYP" evidence="2">
    <location>
        <begin position="208"/>
        <end position="403"/>
    </location>
</feature>
<dbReference type="PANTHER" id="PTHR45228:SF5">
    <property type="entry name" value="CYCLIC DI-GMP PHOSPHODIESTERASE VC_1348-RELATED"/>
    <property type="match status" value="1"/>
</dbReference>
<keyword evidence="1" id="KW-0472">Membrane</keyword>
<feature type="transmembrane region" description="Helical" evidence="1">
    <location>
        <begin position="12"/>
        <end position="31"/>
    </location>
</feature>
<evidence type="ECO:0000259" key="2">
    <source>
        <dbReference type="PROSITE" id="PS51832"/>
    </source>
</evidence>
<dbReference type="SUPFAM" id="SSF109604">
    <property type="entry name" value="HD-domain/PDEase-like"/>
    <property type="match status" value="1"/>
</dbReference>
<accession>A0A1J5PK78</accession>
<sequence length="420" mass="46155">MNTFQKRTAIRISAVTLLMAMVASPVAWFVAREKAEESIVSLAIEESDGFLHRYGAINLNGPDATQHATQAADSISGGLFDIAEIYNAQAVKLAESMNQDGTAIEPLLPHHVPPRYNQESYESLKLNNDVWIIRVFVPLRTSAKDLSLPITGYFEGVRVMPEWEKVQLFNSALAVALMVGLAALLCGAMLYPVVVHLSNDNERKTREVLDSHISMMEALGRAIAKRDSDTGAHNYRVAWIAAGIAEKMGVCGAAMQALIAGSFLHDVGKIGIPDAILLKPGKLNDEEMTTMRTHVNQGKDIVIGAGWLDGAQDVVASHHEKWNGSGYPDHLQGEAIPLSARIFAVADVFDALCSKRPYKEPLSFEATMAILDKDTDSHFDPAVMAVFKPMARGIYDHLAQCDEEATRQLLQERVRHHFEQ</sequence>
<dbReference type="EMBL" id="MLJW01003501">
    <property type="protein sequence ID" value="OIQ71918.1"/>
    <property type="molecule type" value="Genomic_DNA"/>
</dbReference>
<reference evidence="3" key="1">
    <citation type="submission" date="2016-10" db="EMBL/GenBank/DDBJ databases">
        <title>Sequence of Gallionella enrichment culture.</title>
        <authorList>
            <person name="Poehlein A."/>
            <person name="Muehling M."/>
            <person name="Daniel R."/>
        </authorList>
    </citation>
    <scope>NUCLEOTIDE SEQUENCE</scope>
</reference>
<dbReference type="PANTHER" id="PTHR45228">
    <property type="entry name" value="CYCLIC DI-GMP PHOSPHODIESTERASE TM_0186-RELATED"/>
    <property type="match status" value="1"/>
</dbReference>
<evidence type="ECO:0000256" key="1">
    <source>
        <dbReference type="SAM" id="Phobius"/>
    </source>
</evidence>
<dbReference type="EC" id="3.1.4.52" evidence="3"/>
<feature type="transmembrane region" description="Helical" evidence="1">
    <location>
        <begin position="168"/>
        <end position="194"/>
    </location>
</feature>
<dbReference type="AlphaFoldDB" id="A0A1J5PK78"/>
<comment type="caution">
    <text evidence="3">The sequence shown here is derived from an EMBL/GenBank/DDBJ whole genome shotgun (WGS) entry which is preliminary data.</text>
</comment>
<evidence type="ECO:0000313" key="3">
    <source>
        <dbReference type="EMBL" id="OIQ71918.1"/>
    </source>
</evidence>
<dbReference type="Pfam" id="PF13487">
    <property type="entry name" value="HD_5"/>
    <property type="match status" value="1"/>
</dbReference>
<dbReference type="SMART" id="SM00471">
    <property type="entry name" value="HDc"/>
    <property type="match status" value="1"/>
</dbReference>
<dbReference type="InterPro" id="IPR037522">
    <property type="entry name" value="HD_GYP_dom"/>
</dbReference>
<dbReference type="InterPro" id="IPR003607">
    <property type="entry name" value="HD/PDEase_dom"/>
</dbReference>
<gene>
    <name evidence="3" type="primary">rpfG_92</name>
    <name evidence="3" type="ORF">GALL_464610</name>
</gene>
<dbReference type="Gene3D" id="1.10.3210.10">
    <property type="entry name" value="Hypothetical protein af1432"/>
    <property type="match status" value="1"/>
</dbReference>
<organism evidence="3">
    <name type="scientific">mine drainage metagenome</name>
    <dbReference type="NCBI Taxonomy" id="410659"/>
    <lineage>
        <taxon>unclassified sequences</taxon>
        <taxon>metagenomes</taxon>
        <taxon>ecological metagenomes</taxon>
    </lineage>
</organism>